<sequence length="217" mass="24013">MPSHSTSIWLQLDSDETWDLCDTYSIESLSDSDGSASDREGVGRTLGRGISWAGCQLGRRLGNIPNQDSRSDSNHTPILIPIDNEAESTPDTLFEFQSESDGTASNRMGPRQSVGNWISGAGRKFERLLGQAAEQIGKGPNATMDRALVASDQFAASQSKYPPPDDLRAISRQPPPFHQLLEVAASWQWYGTQYSLTTPTEHLELSKYCKRLVHFLR</sequence>
<evidence type="ECO:0000313" key="1">
    <source>
        <dbReference type="EMBL" id="KDQ51522.1"/>
    </source>
</evidence>
<dbReference type="EMBL" id="KL197747">
    <property type="protein sequence ID" value="KDQ51522.1"/>
    <property type="molecule type" value="Genomic_DNA"/>
</dbReference>
<gene>
    <name evidence="1" type="ORF">JAAARDRAFT_50657</name>
</gene>
<reference evidence="2" key="1">
    <citation type="journal article" date="2014" name="Proc. Natl. Acad. Sci. U.S.A.">
        <title>Extensive sampling of basidiomycete genomes demonstrates inadequacy of the white-rot/brown-rot paradigm for wood decay fungi.</title>
        <authorList>
            <person name="Riley R."/>
            <person name="Salamov A.A."/>
            <person name="Brown D.W."/>
            <person name="Nagy L.G."/>
            <person name="Floudas D."/>
            <person name="Held B.W."/>
            <person name="Levasseur A."/>
            <person name="Lombard V."/>
            <person name="Morin E."/>
            <person name="Otillar R."/>
            <person name="Lindquist E.A."/>
            <person name="Sun H."/>
            <person name="LaButti K.M."/>
            <person name="Schmutz J."/>
            <person name="Jabbour D."/>
            <person name="Luo H."/>
            <person name="Baker S.E."/>
            <person name="Pisabarro A.G."/>
            <person name="Walton J.D."/>
            <person name="Blanchette R.A."/>
            <person name="Henrissat B."/>
            <person name="Martin F."/>
            <person name="Cullen D."/>
            <person name="Hibbett D.S."/>
            <person name="Grigoriev I.V."/>
        </authorList>
    </citation>
    <scope>NUCLEOTIDE SEQUENCE [LARGE SCALE GENOMIC DNA]</scope>
    <source>
        <strain evidence="2">MUCL 33604</strain>
    </source>
</reference>
<dbReference type="InParanoid" id="A0A067PKJ0"/>
<dbReference type="Proteomes" id="UP000027265">
    <property type="component" value="Unassembled WGS sequence"/>
</dbReference>
<name>A0A067PKJ0_9AGAM</name>
<proteinExistence type="predicted"/>
<dbReference type="AlphaFoldDB" id="A0A067PKJ0"/>
<keyword evidence="2" id="KW-1185">Reference proteome</keyword>
<protein>
    <submittedName>
        <fullName evidence="1">Uncharacterized protein</fullName>
    </submittedName>
</protein>
<organism evidence="1 2">
    <name type="scientific">Jaapia argillacea MUCL 33604</name>
    <dbReference type="NCBI Taxonomy" id="933084"/>
    <lineage>
        <taxon>Eukaryota</taxon>
        <taxon>Fungi</taxon>
        <taxon>Dikarya</taxon>
        <taxon>Basidiomycota</taxon>
        <taxon>Agaricomycotina</taxon>
        <taxon>Agaricomycetes</taxon>
        <taxon>Agaricomycetidae</taxon>
        <taxon>Jaapiales</taxon>
        <taxon>Jaapiaceae</taxon>
        <taxon>Jaapia</taxon>
    </lineage>
</organism>
<dbReference type="HOGENOM" id="CLU_1272472_0_0_1"/>
<evidence type="ECO:0000313" key="2">
    <source>
        <dbReference type="Proteomes" id="UP000027265"/>
    </source>
</evidence>
<accession>A0A067PKJ0</accession>
<dbReference type="OrthoDB" id="3066495at2759"/>